<dbReference type="AlphaFoldDB" id="A0A0H3KYK4"/>
<organism evidence="2 3">
    <name type="scientific">Pantoea ananatis (strain AJ13355)</name>
    <dbReference type="NCBI Taxonomy" id="932677"/>
    <lineage>
        <taxon>Bacteria</taxon>
        <taxon>Pseudomonadati</taxon>
        <taxon>Pseudomonadota</taxon>
        <taxon>Gammaproteobacteria</taxon>
        <taxon>Enterobacterales</taxon>
        <taxon>Erwiniaceae</taxon>
        <taxon>Pantoea</taxon>
    </lineage>
</organism>
<dbReference type="PATRIC" id="fig|932677.3.peg.2401"/>
<dbReference type="Proteomes" id="UP000006690">
    <property type="component" value="Chromosome"/>
</dbReference>
<gene>
    <name evidence="2" type="ordered locus">PAJ_2068</name>
</gene>
<dbReference type="EMBL" id="AP012032">
    <property type="protein sequence ID" value="BAK12148.1"/>
    <property type="molecule type" value="Genomic_DNA"/>
</dbReference>
<feature type="region of interest" description="Disordered" evidence="1">
    <location>
        <begin position="1"/>
        <end position="30"/>
    </location>
</feature>
<name>A0A0H3KYK4_PANAA</name>
<evidence type="ECO:0000313" key="2">
    <source>
        <dbReference type="EMBL" id="BAK12148.1"/>
    </source>
</evidence>
<reference evidence="3" key="1">
    <citation type="journal article" date="2012" name="Appl. Microbiol. Biotechnol.">
        <title>The complete genome sequence of Pantoea ananatis AJ13355, an organism with great biotechnological potential.</title>
        <authorList>
            <person name="Hara Y."/>
            <person name="Kadotani N."/>
            <person name="Izui H."/>
            <person name="Katashkina J.I."/>
            <person name="Kuvaeva T.M."/>
            <person name="Andreeva I.G."/>
            <person name="Golubeva L.I."/>
            <person name="Malko D.B."/>
            <person name="Makeev V.J."/>
            <person name="Mashko S.V."/>
            <person name="Kozlov Y.I."/>
        </authorList>
    </citation>
    <scope>NUCLEOTIDE SEQUENCE [LARGE SCALE GENOMIC DNA]</scope>
    <source>
        <strain evidence="3">AJ13355</strain>
    </source>
</reference>
<proteinExistence type="predicted"/>
<dbReference type="HOGENOM" id="CLU_1576972_0_0_6"/>
<accession>A0A0H3KYK4</accession>
<evidence type="ECO:0000313" key="3">
    <source>
        <dbReference type="Proteomes" id="UP000006690"/>
    </source>
</evidence>
<dbReference type="KEGG" id="paj:PAJ_2068"/>
<protein>
    <submittedName>
        <fullName evidence="2">Uncharacterized protein</fullName>
    </submittedName>
</protein>
<sequence length="169" mass="18996">MKVAQIAAAPKRPTTGRRLPNSPQAKPKKASVATMTTISLFSVPLRQSTAMSAPASTNSGRGIIPTFQLSIICHHCSFRVFLRGERVSVSDRKELSGELIIILFASSFFFRMPGKKAELREEEGIWHKVLMVLFPERDPHRDNRRGVYGFYSPLPLFSLSRGFFSLDNR</sequence>
<evidence type="ECO:0000256" key="1">
    <source>
        <dbReference type="SAM" id="MobiDB-lite"/>
    </source>
</evidence>